<comment type="caution">
    <text evidence="1">The sequence shown here is derived from an EMBL/GenBank/DDBJ whole genome shotgun (WGS) entry which is preliminary data.</text>
</comment>
<keyword evidence="2" id="KW-1185">Reference proteome</keyword>
<gene>
    <name evidence="1" type="ORF">Amon02_000970400</name>
</gene>
<name>A0ACB5TUJ5_AMBMO</name>
<protein>
    <submittedName>
        <fullName evidence="1">Unnamed protein product</fullName>
    </submittedName>
</protein>
<accession>A0ACB5TUJ5</accession>
<dbReference type="Proteomes" id="UP001165064">
    <property type="component" value="Unassembled WGS sequence"/>
</dbReference>
<proteinExistence type="predicted"/>
<reference evidence="1" key="1">
    <citation type="submission" date="2023-04" db="EMBL/GenBank/DDBJ databases">
        <title>Ambrosiozyma monospora NBRC 10751.</title>
        <authorList>
            <person name="Ichikawa N."/>
            <person name="Sato H."/>
            <person name="Tonouchi N."/>
        </authorList>
    </citation>
    <scope>NUCLEOTIDE SEQUENCE</scope>
    <source>
        <strain evidence="1">NBRC 10751</strain>
    </source>
</reference>
<organism evidence="1 2">
    <name type="scientific">Ambrosiozyma monospora</name>
    <name type="common">Yeast</name>
    <name type="synonym">Endomycopsis monosporus</name>
    <dbReference type="NCBI Taxonomy" id="43982"/>
    <lineage>
        <taxon>Eukaryota</taxon>
        <taxon>Fungi</taxon>
        <taxon>Dikarya</taxon>
        <taxon>Ascomycota</taxon>
        <taxon>Saccharomycotina</taxon>
        <taxon>Pichiomycetes</taxon>
        <taxon>Pichiales</taxon>
        <taxon>Pichiaceae</taxon>
        <taxon>Ambrosiozyma</taxon>
    </lineage>
</organism>
<evidence type="ECO:0000313" key="1">
    <source>
        <dbReference type="EMBL" id="GME95050.1"/>
    </source>
</evidence>
<evidence type="ECO:0000313" key="2">
    <source>
        <dbReference type="Proteomes" id="UP001165064"/>
    </source>
</evidence>
<sequence length="96" mass="10846">MSRSAQLEQDNEAQFNLLANKISAFKNVANDINNYAQEDTNTMNTLNGQFNSLMESVKSTSHKLGIVMNRNPRLVKLVGGAVGIFFILYFTLKWLF</sequence>
<dbReference type="EMBL" id="BSXS01009257">
    <property type="protein sequence ID" value="GME95050.1"/>
    <property type="molecule type" value="Genomic_DNA"/>
</dbReference>